<comment type="caution">
    <text evidence="9">The sequence shown here is derived from an EMBL/GenBank/DDBJ whole genome shotgun (WGS) entry which is preliminary data.</text>
</comment>
<dbReference type="Pfam" id="PF07690">
    <property type="entry name" value="MFS_1"/>
    <property type="match status" value="1"/>
</dbReference>
<feature type="transmembrane region" description="Helical" evidence="7">
    <location>
        <begin position="342"/>
        <end position="362"/>
    </location>
</feature>
<protein>
    <submittedName>
        <fullName evidence="9">Transporter, major facilitator family protein</fullName>
    </submittedName>
</protein>
<dbReference type="RefSeq" id="WP_007554729.1">
    <property type="nucleotide sequence ID" value="NZ_AENT01000024.1"/>
</dbReference>
<feature type="transmembrane region" description="Helical" evidence="7">
    <location>
        <begin position="221"/>
        <end position="242"/>
    </location>
</feature>
<dbReference type="PANTHER" id="PTHR43124:SF3">
    <property type="entry name" value="CHLORAMPHENICOL EFFLUX PUMP RV0191"/>
    <property type="match status" value="1"/>
</dbReference>
<accession>E4L9D2</accession>
<dbReference type="InterPro" id="IPR011701">
    <property type="entry name" value="MFS"/>
</dbReference>
<feature type="transmembrane region" description="Helical" evidence="7">
    <location>
        <begin position="12"/>
        <end position="36"/>
    </location>
</feature>
<feature type="transmembrane region" description="Helical" evidence="7">
    <location>
        <begin position="170"/>
        <end position="189"/>
    </location>
</feature>
<feature type="transmembrane region" description="Helical" evidence="7">
    <location>
        <begin position="382"/>
        <end position="401"/>
    </location>
</feature>
<feature type="transmembrane region" description="Helical" evidence="7">
    <location>
        <begin position="48"/>
        <end position="69"/>
    </location>
</feature>
<dbReference type="Proteomes" id="UP000004594">
    <property type="component" value="Unassembled WGS sequence"/>
</dbReference>
<evidence type="ECO:0000256" key="4">
    <source>
        <dbReference type="ARBA" id="ARBA00022692"/>
    </source>
</evidence>
<comment type="subcellular location">
    <subcellularLocation>
        <location evidence="1">Cell membrane</location>
        <topology evidence="1">Multi-pass membrane protein</topology>
    </subcellularLocation>
</comment>
<evidence type="ECO:0000313" key="9">
    <source>
        <dbReference type="EMBL" id="EFR42458.1"/>
    </source>
</evidence>
<organism evidence="9 10">
    <name type="scientific">Dialister micraerophilus UPII 345-E</name>
    <dbReference type="NCBI Taxonomy" id="910314"/>
    <lineage>
        <taxon>Bacteria</taxon>
        <taxon>Bacillati</taxon>
        <taxon>Bacillota</taxon>
        <taxon>Negativicutes</taxon>
        <taxon>Veillonellales</taxon>
        <taxon>Veillonellaceae</taxon>
        <taxon>Dialister</taxon>
    </lineage>
</organism>
<dbReference type="GO" id="GO:0005886">
    <property type="term" value="C:plasma membrane"/>
    <property type="evidence" value="ECO:0007669"/>
    <property type="project" value="UniProtKB-SubCell"/>
</dbReference>
<evidence type="ECO:0000256" key="1">
    <source>
        <dbReference type="ARBA" id="ARBA00004651"/>
    </source>
</evidence>
<feature type="transmembrane region" description="Helical" evidence="7">
    <location>
        <begin position="106"/>
        <end position="131"/>
    </location>
</feature>
<feature type="transmembrane region" description="Helical" evidence="7">
    <location>
        <begin position="287"/>
        <end position="305"/>
    </location>
</feature>
<dbReference type="InterPro" id="IPR050189">
    <property type="entry name" value="MFS_Efflux_Transporters"/>
</dbReference>
<feature type="transmembrane region" description="Helical" evidence="7">
    <location>
        <begin position="81"/>
        <end position="100"/>
    </location>
</feature>
<keyword evidence="2" id="KW-0813">Transport</keyword>
<proteinExistence type="predicted"/>
<name>E4L9D2_9FIRM</name>
<dbReference type="InterPro" id="IPR036259">
    <property type="entry name" value="MFS_trans_sf"/>
</dbReference>
<evidence type="ECO:0000256" key="2">
    <source>
        <dbReference type="ARBA" id="ARBA00022448"/>
    </source>
</evidence>
<feature type="transmembrane region" description="Helical" evidence="7">
    <location>
        <begin position="257"/>
        <end position="275"/>
    </location>
</feature>
<feature type="transmembrane region" description="Helical" evidence="7">
    <location>
        <begin position="138"/>
        <end position="158"/>
    </location>
</feature>
<dbReference type="GO" id="GO:0022857">
    <property type="term" value="F:transmembrane transporter activity"/>
    <property type="evidence" value="ECO:0007669"/>
    <property type="project" value="InterPro"/>
</dbReference>
<evidence type="ECO:0000313" key="10">
    <source>
        <dbReference type="Proteomes" id="UP000004594"/>
    </source>
</evidence>
<gene>
    <name evidence="9" type="ORF">HMPREF9220_0355</name>
</gene>
<evidence type="ECO:0000259" key="8">
    <source>
        <dbReference type="PROSITE" id="PS50850"/>
    </source>
</evidence>
<dbReference type="InterPro" id="IPR020846">
    <property type="entry name" value="MFS_dom"/>
</dbReference>
<evidence type="ECO:0000256" key="6">
    <source>
        <dbReference type="ARBA" id="ARBA00023136"/>
    </source>
</evidence>
<reference evidence="9 10" key="1">
    <citation type="submission" date="2010-11" db="EMBL/GenBank/DDBJ databases">
        <authorList>
            <person name="Durkin A.S."/>
            <person name="Madupu R."/>
            <person name="Torralba M."/>
            <person name="Gillis M."/>
            <person name="Methe B."/>
            <person name="Sutton G."/>
            <person name="Nelson K.E."/>
        </authorList>
    </citation>
    <scope>NUCLEOTIDE SEQUENCE [LARGE SCALE GENOMIC DNA]</scope>
    <source>
        <strain evidence="9 10">UPII 345-E</strain>
    </source>
</reference>
<evidence type="ECO:0000256" key="5">
    <source>
        <dbReference type="ARBA" id="ARBA00022989"/>
    </source>
</evidence>
<keyword evidence="5 7" id="KW-1133">Transmembrane helix</keyword>
<keyword evidence="6 7" id="KW-0472">Membrane</keyword>
<sequence>MENKYKLGGGYAWLVWLIATIFVVWLFNVQTGYAILNHDVAKSLHLSIEQVGLIAATYTWVFAIVQLFSGALLDKLGAKRVLVPAIFFVMVGVFIFANATNFEMLLLSQFILAIGSSAGFVGAGYVGGVWFGMAKFGIMFGLVQMVASLSSAFGQTAFDFALSNMSWQTLMFGFGIFGIILLIVAAIFIKNPTPMETKFTPGQFIISVVSAIIELLKKGQIWAISIQGAIVFGMILALGVVWGPKLLIAHGLSMTEANHATACIWLGLAVGAAFINKISNSMKSRKHPIIIATLIQILALAAAVYLDLSPILAMVVYFVFGVCNAGHMLNFTAAGDIVPVHLIGTSASIVNGSMFVAGGILMGLPGKMLAGTQESLADYQSAMIVMVGALILALLVAVFWMKESYKE</sequence>
<feature type="transmembrane region" description="Helical" evidence="7">
    <location>
        <begin position="311"/>
        <end position="330"/>
    </location>
</feature>
<dbReference type="eggNOG" id="COG2223">
    <property type="taxonomic scope" value="Bacteria"/>
</dbReference>
<evidence type="ECO:0000256" key="7">
    <source>
        <dbReference type="SAM" id="Phobius"/>
    </source>
</evidence>
<keyword evidence="3" id="KW-1003">Cell membrane</keyword>
<dbReference type="PROSITE" id="PS50850">
    <property type="entry name" value="MFS"/>
    <property type="match status" value="1"/>
</dbReference>
<dbReference type="SUPFAM" id="SSF103473">
    <property type="entry name" value="MFS general substrate transporter"/>
    <property type="match status" value="1"/>
</dbReference>
<feature type="domain" description="Major facilitator superfamily (MFS) profile" evidence="8">
    <location>
        <begin position="14"/>
        <end position="405"/>
    </location>
</feature>
<dbReference type="Gene3D" id="1.20.1250.20">
    <property type="entry name" value="MFS general substrate transporter like domains"/>
    <property type="match status" value="2"/>
</dbReference>
<dbReference type="PANTHER" id="PTHR43124">
    <property type="entry name" value="PURINE EFFLUX PUMP PBUE"/>
    <property type="match status" value="1"/>
</dbReference>
<keyword evidence="4 7" id="KW-0812">Transmembrane</keyword>
<evidence type="ECO:0000256" key="3">
    <source>
        <dbReference type="ARBA" id="ARBA00022475"/>
    </source>
</evidence>
<dbReference type="AlphaFoldDB" id="E4L9D2"/>
<dbReference type="OrthoDB" id="9773404at2"/>
<dbReference type="EMBL" id="AENT01000024">
    <property type="protein sequence ID" value="EFR42458.1"/>
    <property type="molecule type" value="Genomic_DNA"/>
</dbReference>